<keyword evidence="4" id="KW-1185">Reference proteome</keyword>
<name>A0A556AKA7_9BURK</name>
<proteinExistence type="inferred from homology"/>
<evidence type="ECO:0000313" key="3">
    <source>
        <dbReference type="EMBL" id="TSH93328.1"/>
    </source>
</evidence>
<comment type="similarity">
    <text evidence="1">Belongs to the amidase family.</text>
</comment>
<dbReference type="OrthoDB" id="8576090at2"/>
<evidence type="ECO:0000259" key="2">
    <source>
        <dbReference type="Pfam" id="PF01425"/>
    </source>
</evidence>
<sequence>MNAPADLFRWPLAAIARALRDGSLTARAMLSHFQDRIERLNPVVNAFAWLDPAAHRAADVSDEHLRAGRPRSELEGIPVAVKDNLLVAGQPATWGSPLYQHYRPTHDELPVARLRAAGAILIGKTNVPEFTLQGYTCNPLFGASRNPWNPALTPGGSSGGAAAAVAAGLVPLALCTDGGGSIRRPAALTHLLGFKPSTGRLARHGGFPALLLDCEVVGPIARSTEGARRLFECLAGPSPLDPSSFALPPAPAAHGVRRRIHYVDHLPPHPVDRGIQAACLQGMRRLEALGHTVTHGPLPFDVSEVDAAWSQLGGIGLALLARRDPEFAHQASPAFVDLARAGAALSAADLLACLETLQAFRRTVRAAFAGVDIIATPCSAAPPWPATEIYPGTIDGASAAPRSHAAFTGWVNACGHPAISLPVADDPAAGLAGLQLIGDFGADRALLDLAQRYETAHPWTQHWPALATAP</sequence>
<dbReference type="PANTHER" id="PTHR11895:SF7">
    <property type="entry name" value="GLUTAMYL-TRNA(GLN) AMIDOTRANSFERASE SUBUNIT A, MITOCHONDRIAL"/>
    <property type="match status" value="1"/>
</dbReference>
<dbReference type="AlphaFoldDB" id="A0A556AKA7"/>
<dbReference type="PANTHER" id="PTHR11895">
    <property type="entry name" value="TRANSAMIDASE"/>
    <property type="match status" value="1"/>
</dbReference>
<gene>
    <name evidence="3" type="ORF">FOZ76_13735</name>
</gene>
<organism evidence="3 4">
    <name type="scientific">Verticiella sediminum</name>
    <dbReference type="NCBI Taxonomy" id="1247510"/>
    <lineage>
        <taxon>Bacteria</taxon>
        <taxon>Pseudomonadati</taxon>
        <taxon>Pseudomonadota</taxon>
        <taxon>Betaproteobacteria</taxon>
        <taxon>Burkholderiales</taxon>
        <taxon>Alcaligenaceae</taxon>
        <taxon>Verticiella</taxon>
    </lineage>
</organism>
<feature type="domain" description="Amidase" evidence="2">
    <location>
        <begin position="29"/>
        <end position="447"/>
    </location>
</feature>
<dbReference type="GO" id="GO:0003824">
    <property type="term" value="F:catalytic activity"/>
    <property type="evidence" value="ECO:0007669"/>
    <property type="project" value="InterPro"/>
</dbReference>
<accession>A0A556AKA7</accession>
<dbReference type="EMBL" id="VLTJ01000028">
    <property type="protein sequence ID" value="TSH93328.1"/>
    <property type="molecule type" value="Genomic_DNA"/>
</dbReference>
<evidence type="ECO:0000313" key="4">
    <source>
        <dbReference type="Proteomes" id="UP000318405"/>
    </source>
</evidence>
<protein>
    <submittedName>
        <fullName evidence="3">Amidase</fullName>
    </submittedName>
</protein>
<dbReference type="Proteomes" id="UP000318405">
    <property type="component" value="Unassembled WGS sequence"/>
</dbReference>
<reference evidence="3 4" key="1">
    <citation type="submission" date="2019-07" db="EMBL/GenBank/DDBJ databases">
        <title>Qingshengfaniella alkalisoli gen. nov., sp. nov., isolated from saline soil.</title>
        <authorList>
            <person name="Xu L."/>
            <person name="Huang X.-X."/>
            <person name="Sun J.-Q."/>
        </authorList>
    </citation>
    <scope>NUCLEOTIDE SEQUENCE [LARGE SCALE GENOMIC DNA]</scope>
    <source>
        <strain evidence="3 4">DSM 27279</strain>
    </source>
</reference>
<dbReference type="InterPro" id="IPR023631">
    <property type="entry name" value="Amidase_dom"/>
</dbReference>
<dbReference type="SUPFAM" id="SSF75304">
    <property type="entry name" value="Amidase signature (AS) enzymes"/>
    <property type="match status" value="1"/>
</dbReference>
<dbReference type="RefSeq" id="WP_143948846.1">
    <property type="nucleotide sequence ID" value="NZ_BAABMB010000006.1"/>
</dbReference>
<dbReference type="Gene3D" id="3.90.1300.10">
    <property type="entry name" value="Amidase signature (AS) domain"/>
    <property type="match status" value="1"/>
</dbReference>
<dbReference type="InterPro" id="IPR036928">
    <property type="entry name" value="AS_sf"/>
</dbReference>
<evidence type="ECO:0000256" key="1">
    <source>
        <dbReference type="ARBA" id="ARBA00009199"/>
    </source>
</evidence>
<dbReference type="InterPro" id="IPR000120">
    <property type="entry name" value="Amidase"/>
</dbReference>
<dbReference type="Pfam" id="PF01425">
    <property type="entry name" value="Amidase"/>
    <property type="match status" value="1"/>
</dbReference>
<comment type="caution">
    <text evidence="3">The sequence shown here is derived from an EMBL/GenBank/DDBJ whole genome shotgun (WGS) entry which is preliminary data.</text>
</comment>